<feature type="compositionally biased region" description="Polar residues" evidence="1">
    <location>
        <begin position="44"/>
        <end position="55"/>
    </location>
</feature>
<evidence type="ECO:0008006" key="4">
    <source>
        <dbReference type="Google" id="ProtNLM"/>
    </source>
</evidence>
<evidence type="ECO:0000313" key="3">
    <source>
        <dbReference type="Proteomes" id="UP000550707"/>
    </source>
</evidence>
<gene>
    <name evidence="2" type="ORF">HJG59_008303</name>
</gene>
<dbReference type="Proteomes" id="UP000550707">
    <property type="component" value="Unassembled WGS sequence"/>
</dbReference>
<dbReference type="AlphaFoldDB" id="A0A7J8FYY8"/>
<feature type="region of interest" description="Disordered" evidence="1">
    <location>
        <begin position="151"/>
        <end position="217"/>
    </location>
</feature>
<comment type="caution">
    <text evidence="2">The sequence shown here is derived from an EMBL/GenBank/DDBJ whole genome shotgun (WGS) entry which is preliminary data.</text>
</comment>
<reference evidence="2 3" key="1">
    <citation type="journal article" date="2020" name="Nature">
        <title>Six reference-quality genomes reveal evolution of bat adaptations.</title>
        <authorList>
            <person name="Jebb D."/>
            <person name="Huang Z."/>
            <person name="Pippel M."/>
            <person name="Hughes G.M."/>
            <person name="Lavrichenko K."/>
            <person name="Devanna P."/>
            <person name="Winkler S."/>
            <person name="Jermiin L.S."/>
            <person name="Skirmuntt E.C."/>
            <person name="Katzourakis A."/>
            <person name="Burkitt-Gray L."/>
            <person name="Ray D.A."/>
            <person name="Sullivan K.A.M."/>
            <person name="Roscito J.G."/>
            <person name="Kirilenko B.M."/>
            <person name="Davalos L.M."/>
            <person name="Corthals A.P."/>
            <person name="Power M.L."/>
            <person name="Jones G."/>
            <person name="Ransome R.D."/>
            <person name="Dechmann D.K.N."/>
            <person name="Locatelli A.G."/>
            <person name="Puechmaille S.J."/>
            <person name="Fedrigo O."/>
            <person name="Jarvis E.D."/>
            <person name="Hiller M."/>
            <person name="Vernes S.C."/>
            <person name="Myers E.W."/>
            <person name="Teeling E.C."/>
        </authorList>
    </citation>
    <scope>NUCLEOTIDE SEQUENCE [LARGE SCALE GENOMIC DNA]</scope>
    <source>
        <strain evidence="2">MMolMol1</strain>
        <tissue evidence="2">Muscle</tissue>
    </source>
</reference>
<feature type="region of interest" description="Disordered" evidence="1">
    <location>
        <begin position="116"/>
        <end position="138"/>
    </location>
</feature>
<dbReference type="InParanoid" id="A0A7J8FYY8"/>
<feature type="region of interest" description="Disordered" evidence="1">
    <location>
        <begin position="19"/>
        <end position="63"/>
    </location>
</feature>
<dbReference type="EMBL" id="JACASF010000010">
    <property type="protein sequence ID" value="KAF6453034.1"/>
    <property type="molecule type" value="Genomic_DNA"/>
</dbReference>
<keyword evidence="3" id="KW-1185">Reference proteome</keyword>
<evidence type="ECO:0000313" key="2">
    <source>
        <dbReference type="EMBL" id="KAF6453034.1"/>
    </source>
</evidence>
<accession>A0A7J8FYY8</accession>
<evidence type="ECO:0000256" key="1">
    <source>
        <dbReference type="SAM" id="MobiDB-lite"/>
    </source>
</evidence>
<protein>
    <recommendedName>
        <fullName evidence="4">Protein tyrosine phosphatase non-receptor type 18</fullName>
    </recommendedName>
</protein>
<name>A0A7J8FYY8_MOLMO</name>
<organism evidence="2 3">
    <name type="scientific">Molossus molossus</name>
    <name type="common">Pallas' mastiff bat</name>
    <name type="synonym">Vespertilio molossus</name>
    <dbReference type="NCBI Taxonomy" id="27622"/>
    <lineage>
        <taxon>Eukaryota</taxon>
        <taxon>Metazoa</taxon>
        <taxon>Chordata</taxon>
        <taxon>Craniata</taxon>
        <taxon>Vertebrata</taxon>
        <taxon>Euteleostomi</taxon>
        <taxon>Mammalia</taxon>
        <taxon>Eutheria</taxon>
        <taxon>Laurasiatheria</taxon>
        <taxon>Chiroptera</taxon>
        <taxon>Yangochiroptera</taxon>
        <taxon>Molossidae</taxon>
        <taxon>Molossus</taxon>
    </lineage>
</organism>
<sequence>MSTPQYQYLAPAPGCPFPPSSTYSASGSGYRKRKPFTQRPLPFFQTTPSLRSPTPNCGPLGRRGSLRFVHELRAPPRPSLPPPSAVSLPPHLPLGSIFLLPALAMADTYAVVQKRRATSGSGPRSPMCSTEGARSPMCSTEGAPIYSQVMPQTRRPQARAEETQGALPGGVPADPGPTGPGAYEDVASGSQAGGLGFNLRIGRPKGPRDPPAEWTRV</sequence>
<proteinExistence type="predicted"/>
<feature type="compositionally biased region" description="Basic and acidic residues" evidence="1">
    <location>
        <begin position="206"/>
        <end position="217"/>
    </location>
</feature>